<gene>
    <name evidence="1" type="ORF">SDC9_12848</name>
</gene>
<dbReference type="EMBL" id="VSSQ01000035">
    <property type="protein sequence ID" value="MPL67158.1"/>
    <property type="molecule type" value="Genomic_DNA"/>
</dbReference>
<dbReference type="AlphaFoldDB" id="A0A644TJM4"/>
<evidence type="ECO:0008006" key="2">
    <source>
        <dbReference type="Google" id="ProtNLM"/>
    </source>
</evidence>
<name>A0A644TJM4_9ZZZZ</name>
<organism evidence="1">
    <name type="scientific">bioreactor metagenome</name>
    <dbReference type="NCBI Taxonomy" id="1076179"/>
    <lineage>
        <taxon>unclassified sequences</taxon>
        <taxon>metagenomes</taxon>
        <taxon>ecological metagenomes</taxon>
    </lineage>
</organism>
<proteinExistence type="predicted"/>
<dbReference type="InterPro" id="IPR026950">
    <property type="entry name" value="Caps_assemb_Wzi"/>
</dbReference>
<sequence length="515" mass="57357">MKRSALLSLGIAVFLLGWSGQVSFAAPQVTGNVSLGSAYYEYIDKLEGMGYISSMPMGAKPYSRLSMAKWTIEARKASLQKPMPKYLAAYLQELETGLAPEIATLEGTGTPDSFRLTEVKTGLAYLNADQMDYGYSNGIAATWQPLNENNNGYRYGKNLNLYAGAELSGRIGHDTVLTLRPRVSYNADQSGTASLEEGYIKTRMGIVGVEVGKEALSWGQGATGSLILGDNATPRTMLKMNFLEPYKSNGFFKFLGEQNYTVFYSQMEGNRSDIADNNGRTDYNNASLIGIRTDYKPFKNFTFGISRVSILGGDNHGLSGSDWWHWVSGTNADTAGADRWDDIAGADFRYRFPGVQVYGELYGEDQSGFLPSDVAERVGLYFPQLVADGSWDMRLEYVHTKAGWYGHSAFQNGWTYHHDIMGDSMGPDAQKLYMGIERHLSNVEKIGFHAMRIDMQRSSSVTQKVSELWVNYERKLHGNMYLNTMVGIAFIDNADYVKGRNDKSKFVMGEVKWKL</sequence>
<protein>
    <recommendedName>
        <fullName evidence="2">Capsule assembly protein Wzi</fullName>
    </recommendedName>
</protein>
<comment type="caution">
    <text evidence="1">The sequence shown here is derived from an EMBL/GenBank/DDBJ whole genome shotgun (WGS) entry which is preliminary data.</text>
</comment>
<evidence type="ECO:0000313" key="1">
    <source>
        <dbReference type="EMBL" id="MPL67158.1"/>
    </source>
</evidence>
<dbReference type="Gene3D" id="2.40.160.130">
    <property type="entry name" value="Capsule assembly protein Wzi"/>
    <property type="match status" value="1"/>
</dbReference>
<accession>A0A644TJM4</accession>
<reference evidence="1" key="1">
    <citation type="submission" date="2019-08" db="EMBL/GenBank/DDBJ databases">
        <authorList>
            <person name="Kucharzyk K."/>
            <person name="Murdoch R.W."/>
            <person name="Higgins S."/>
            <person name="Loffler F."/>
        </authorList>
    </citation>
    <scope>NUCLEOTIDE SEQUENCE</scope>
</reference>
<dbReference type="Pfam" id="PF14052">
    <property type="entry name" value="Caps_assemb_Wzi"/>
    <property type="match status" value="1"/>
</dbReference>
<dbReference type="InterPro" id="IPR038636">
    <property type="entry name" value="Wzi_sf"/>
</dbReference>